<dbReference type="PANTHER" id="PTHR42080">
    <property type="entry name" value="SRR1 DOMAIN-CONTAINING PROTEIN"/>
    <property type="match status" value="1"/>
</dbReference>
<comment type="caution">
    <text evidence="2">The sequence shown here is derived from an EMBL/GenBank/DDBJ whole genome shotgun (WGS) entry which is preliminary data.</text>
</comment>
<keyword evidence="3" id="KW-1185">Reference proteome</keyword>
<feature type="domain" description="SRR1-like" evidence="1">
    <location>
        <begin position="225"/>
        <end position="425"/>
    </location>
</feature>
<dbReference type="Pfam" id="PF07985">
    <property type="entry name" value="SRR1"/>
    <property type="match status" value="1"/>
</dbReference>
<dbReference type="Proteomes" id="UP000799764">
    <property type="component" value="Unassembled WGS sequence"/>
</dbReference>
<dbReference type="OrthoDB" id="3800749at2759"/>
<reference evidence="2" key="1">
    <citation type="journal article" date="2020" name="Stud. Mycol.">
        <title>101 Dothideomycetes genomes: a test case for predicting lifestyles and emergence of pathogens.</title>
        <authorList>
            <person name="Haridas S."/>
            <person name="Albert R."/>
            <person name="Binder M."/>
            <person name="Bloem J."/>
            <person name="Labutti K."/>
            <person name="Salamov A."/>
            <person name="Andreopoulos B."/>
            <person name="Baker S."/>
            <person name="Barry K."/>
            <person name="Bills G."/>
            <person name="Bluhm B."/>
            <person name="Cannon C."/>
            <person name="Castanera R."/>
            <person name="Culley D."/>
            <person name="Daum C."/>
            <person name="Ezra D."/>
            <person name="Gonzalez J."/>
            <person name="Henrissat B."/>
            <person name="Kuo A."/>
            <person name="Liang C."/>
            <person name="Lipzen A."/>
            <person name="Lutzoni F."/>
            <person name="Magnuson J."/>
            <person name="Mondo S."/>
            <person name="Nolan M."/>
            <person name="Ohm R."/>
            <person name="Pangilinan J."/>
            <person name="Park H.-J."/>
            <person name="Ramirez L."/>
            <person name="Alfaro M."/>
            <person name="Sun H."/>
            <person name="Tritt A."/>
            <person name="Yoshinaga Y."/>
            <person name="Zwiers L.-H."/>
            <person name="Turgeon B."/>
            <person name="Goodwin S."/>
            <person name="Spatafora J."/>
            <person name="Crous P."/>
            <person name="Grigoriev I."/>
        </authorList>
    </citation>
    <scope>NUCLEOTIDE SEQUENCE</scope>
    <source>
        <strain evidence="2">CBS 690.94</strain>
    </source>
</reference>
<proteinExistence type="predicted"/>
<evidence type="ECO:0000313" key="3">
    <source>
        <dbReference type="Proteomes" id="UP000799764"/>
    </source>
</evidence>
<dbReference type="InterPro" id="IPR012942">
    <property type="entry name" value="SRR1-like"/>
</dbReference>
<evidence type="ECO:0000259" key="1">
    <source>
        <dbReference type="Pfam" id="PF07985"/>
    </source>
</evidence>
<organism evidence="2 3">
    <name type="scientific">Karstenula rhodostoma CBS 690.94</name>
    <dbReference type="NCBI Taxonomy" id="1392251"/>
    <lineage>
        <taxon>Eukaryota</taxon>
        <taxon>Fungi</taxon>
        <taxon>Dikarya</taxon>
        <taxon>Ascomycota</taxon>
        <taxon>Pezizomycotina</taxon>
        <taxon>Dothideomycetes</taxon>
        <taxon>Pleosporomycetidae</taxon>
        <taxon>Pleosporales</taxon>
        <taxon>Massarineae</taxon>
        <taxon>Didymosphaeriaceae</taxon>
        <taxon>Karstenula</taxon>
    </lineage>
</organism>
<accession>A0A9P4P5T9</accession>
<gene>
    <name evidence="2" type="ORF">P171DRAFT_504414</name>
</gene>
<dbReference type="PANTHER" id="PTHR42080:SF1">
    <property type="entry name" value="SRR1-LIKE DOMAIN-CONTAINING PROTEIN"/>
    <property type="match status" value="1"/>
</dbReference>
<dbReference type="EMBL" id="MU001511">
    <property type="protein sequence ID" value="KAF2438924.1"/>
    <property type="molecule type" value="Genomic_DNA"/>
</dbReference>
<evidence type="ECO:0000313" key="2">
    <source>
        <dbReference type="EMBL" id="KAF2438924.1"/>
    </source>
</evidence>
<protein>
    <recommendedName>
        <fullName evidence="1">SRR1-like domain-containing protein</fullName>
    </recommendedName>
</protein>
<name>A0A9P4P5T9_9PLEO</name>
<sequence>MAYRQDWKTPISAAVHQMEELYDKLGHNRLYSKENIKFVQQQLYTIHNVEELQKASPPENPIQLEVSGSKYKLELSRSNTSAEVETNFRSCQTDITMTFMDAFGKEHRFIVPPFYWMYPPSQTYAKPGIAFLPYQAIPHPPFRSWLNDSMCNFGNSYNSRPIIPKDPEITPRKCPLGSWRSLALNYIPMYYHPNRSFEDGEHMLKIKRAINMRDDSKLERKAILKAMSELEVPVKKIICFDLGSMRFATSNIGTEFFLHQHYTALDLAHHLDAAIIFQDPDYDDDDKEFLISLAKQSNINVKFLEPPGGLLEIDESTLIFTTGRPTIPIKQLVADLTHEYRGPAGVFFEDISPWTSAGVHQEEWTMENEVMQFYSSDDALTDPLNKHVVNMLKNFKEVFNTDSWYEKIKQQDKHGNMYPYRAFNDSASLYLKRKVT</sequence>
<dbReference type="AlphaFoldDB" id="A0A9P4P5T9"/>